<feature type="transmembrane region" description="Helical" evidence="1">
    <location>
        <begin position="32"/>
        <end position="50"/>
    </location>
</feature>
<gene>
    <name evidence="2" type="ORF">GRI48_05555</name>
</gene>
<dbReference type="AlphaFoldDB" id="A0A844YG24"/>
<organism evidence="2 3">
    <name type="scientific">Qipengyuania oceanensis</name>
    <dbReference type="NCBI Taxonomy" id="1463597"/>
    <lineage>
        <taxon>Bacteria</taxon>
        <taxon>Pseudomonadati</taxon>
        <taxon>Pseudomonadota</taxon>
        <taxon>Alphaproteobacteria</taxon>
        <taxon>Sphingomonadales</taxon>
        <taxon>Erythrobacteraceae</taxon>
        <taxon>Qipengyuania</taxon>
    </lineage>
</organism>
<keyword evidence="1" id="KW-0472">Membrane</keyword>
<name>A0A844YG24_9SPHN</name>
<keyword evidence="1" id="KW-0812">Transmembrane</keyword>
<dbReference type="EMBL" id="WTYN01000001">
    <property type="protein sequence ID" value="MXO62475.1"/>
    <property type="molecule type" value="Genomic_DNA"/>
</dbReference>
<comment type="caution">
    <text evidence="2">The sequence shown here is derived from an EMBL/GenBank/DDBJ whole genome shotgun (WGS) entry which is preliminary data.</text>
</comment>
<dbReference type="Proteomes" id="UP000445582">
    <property type="component" value="Unassembled WGS sequence"/>
</dbReference>
<reference evidence="2 3" key="1">
    <citation type="submission" date="2019-12" db="EMBL/GenBank/DDBJ databases">
        <title>Genomic-based taxomic classification of the family Erythrobacteraceae.</title>
        <authorList>
            <person name="Xu L."/>
        </authorList>
    </citation>
    <scope>NUCLEOTIDE SEQUENCE [LARGE SCALE GENOMIC DNA]</scope>
    <source>
        <strain evidence="2 3">MCCC 1A09965</strain>
    </source>
</reference>
<sequence length="76" mass="8876">MILRVFYVLCAVLVAADFVIHRHVYHPWENLPAFYAIFGFVACVVLVLIATQMRKVLMRDEDYYDDDRDHGGARDD</sequence>
<proteinExistence type="predicted"/>
<keyword evidence="1" id="KW-1133">Transmembrane helix</keyword>
<evidence type="ECO:0000313" key="2">
    <source>
        <dbReference type="EMBL" id="MXO62475.1"/>
    </source>
</evidence>
<evidence type="ECO:0000256" key="1">
    <source>
        <dbReference type="SAM" id="Phobius"/>
    </source>
</evidence>
<dbReference type="OrthoDB" id="282116at2"/>
<protein>
    <submittedName>
        <fullName evidence="2">Uncharacterized protein</fullName>
    </submittedName>
</protein>
<evidence type="ECO:0000313" key="3">
    <source>
        <dbReference type="Proteomes" id="UP000445582"/>
    </source>
</evidence>
<accession>A0A844YG24</accession>
<keyword evidence="3" id="KW-1185">Reference proteome</keyword>